<gene>
    <name evidence="3" type="ORF">NLS_LOCUS6482</name>
</gene>
<dbReference type="GO" id="GO:0008202">
    <property type="term" value="P:steroid metabolic process"/>
    <property type="evidence" value="ECO:0007669"/>
    <property type="project" value="TreeGrafter"/>
</dbReference>
<dbReference type="STRING" id="42156.A0A3P6V246"/>
<dbReference type="Proteomes" id="UP000277928">
    <property type="component" value="Unassembled WGS sequence"/>
</dbReference>
<sequence>MFLQVLLFIGALIFLYFGIRNFLESFQITDLHNRAVFISGCDSGFGHLLAIKCAQNGLPTFAGCLTKHGMEAIEEACKNTIGKLIPIEIDVTNEESVRNAARCVEEKLDSKLKLWTLVNNAGSLGVYGYDDWCTVEEYHKDLDVNTLGVIRVTHAFMPMLKQSRGRVIAITSVCGRLALPGMGPYTVSKFATEAYINILRQEVRQFGIHCSIVEPGRFRTALLDGKAISDRISRAWNRLDNERKNEYGGEAFRELYCNRWRKFLDDSASPSLNLVVDSYYHAITSTFPRFRYCIGLDSIFLLILLVPIKLRDFLVCDFTYFITGWPPRVVTSGFNSIKAFLPSKDAIIDWCGKKIKRNKTI</sequence>
<dbReference type="Pfam" id="PF00106">
    <property type="entry name" value="adh_short"/>
    <property type="match status" value="1"/>
</dbReference>
<evidence type="ECO:0000313" key="3">
    <source>
        <dbReference type="EMBL" id="VDK84051.1"/>
    </source>
</evidence>
<dbReference type="OrthoDB" id="2102561at2759"/>
<dbReference type="InterPro" id="IPR020904">
    <property type="entry name" value="Sc_DH/Rdtase_CS"/>
</dbReference>
<keyword evidence="2" id="KW-1133">Transmembrane helix</keyword>
<reference evidence="3 4" key="1">
    <citation type="submission" date="2018-08" db="EMBL/GenBank/DDBJ databases">
        <authorList>
            <person name="Laetsch R D."/>
            <person name="Stevens L."/>
            <person name="Kumar S."/>
            <person name="Blaxter L. M."/>
        </authorList>
    </citation>
    <scope>NUCLEOTIDE SEQUENCE [LARGE SCALE GENOMIC DNA]</scope>
</reference>
<dbReference type="GO" id="GO:0016491">
    <property type="term" value="F:oxidoreductase activity"/>
    <property type="evidence" value="ECO:0007669"/>
    <property type="project" value="UniProtKB-KW"/>
</dbReference>
<dbReference type="Gene3D" id="3.40.50.720">
    <property type="entry name" value="NAD(P)-binding Rossmann-like Domain"/>
    <property type="match status" value="1"/>
</dbReference>
<dbReference type="AlphaFoldDB" id="A0A3P6V246"/>
<dbReference type="SUPFAM" id="SSF51735">
    <property type="entry name" value="NAD(P)-binding Rossmann-fold domains"/>
    <property type="match status" value="1"/>
</dbReference>
<dbReference type="OMA" id="RVTHAFM"/>
<keyword evidence="2" id="KW-0812">Transmembrane</keyword>
<proteinExistence type="predicted"/>
<protein>
    <submittedName>
        <fullName evidence="3">Uncharacterized protein</fullName>
    </submittedName>
</protein>
<dbReference type="PANTHER" id="PTHR43313">
    <property type="entry name" value="SHORT-CHAIN DEHYDROGENASE/REDUCTASE FAMILY 9C"/>
    <property type="match status" value="1"/>
</dbReference>
<feature type="transmembrane region" description="Helical" evidence="2">
    <location>
        <begin position="6"/>
        <end position="23"/>
    </location>
</feature>
<keyword evidence="2" id="KW-0472">Membrane</keyword>
<keyword evidence="4" id="KW-1185">Reference proteome</keyword>
<evidence type="ECO:0000256" key="1">
    <source>
        <dbReference type="ARBA" id="ARBA00023002"/>
    </source>
</evidence>
<accession>A0A3P6V246</accession>
<dbReference type="PRINTS" id="PR00081">
    <property type="entry name" value="GDHRDH"/>
</dbReference>
<dbReference type="InterPro" id="IPR002347">
    <property type="entry name" value="SDR_fam"/>
</dbReference>
<dbReference type="EMBL" id="UYRX01000574">
    <property type="protein sequence ID" value="VDK84051.1"/>
    <property type="molecule type" value="Genomic_DNA"/>
</dbReference>
<dbReference type="PANTHER" id="PTHR43313:SF1">
    <property type="entry name" value="3BETA-HYDROXYSTEROID DEHYDROGENASE DHS-16"/>
    <property type="match status" value="1"/>
</dbReference>
<evidence type="ECO:0000313" key="4">
    <source>
        <dbReference type="Proteomes" id="UP000277928"/>
    </source>
</evidence>
<dbReference type="PROSITE" id="PS00061">
    <property type="entry name" value="ADH_SHORT"/>
    <property type="match status" value="1"/>
</dbReference>
<keyword evidence="1" id="KW-0560">Oxidoreductase</keyword>
<dbReference type="InterPro" id="IPR036291">
    <property type="entry name" value="NAD(P)-bd_dom_sf"/>
</dbReference>
<name>A0A3P6V246_LITSI</name>
<organism evidence="3 4">
    <name type="scientific">Litomosoides sigmodontis</name>
    <name type="common">Filarial nematode worm</name>
    <dbReference type="NCBI Taxonomy" id="42156"/>
    <lineage>
        <taxon>Eukaryota</taxon>
        <taxon>Metazoa</taxon>
        <taxon>Ecdysozoa</taxon>
        <taxon>Nematoda</taxon>
        <taxon>Chromadorea</taxon>
        <taxon>Rhabditida</taxon>
        <taxon>Spirurina</taxon>
        <taxon>Spiruromorpha</taxon>
        <taxon>Filarioidea</taxon>
        <taxon>Onchocercidae</taxon>
        <taxon>Litomosoides</taxon>
    </lineage>
</organism>
<evidence type="ECO:0000256" key="2">
    <source>
        <dbReference type="SAM" id="Phobius"/>
    </source>
</evidence>